<dbReference type="InterPro" id="IPR044925">
    <property type="entry name" value="His-Me_finger_sf"/>
</dbReference>
<dbReference type="GO" id="GO:0008270">
    <property type="term" value="F:zinc ion binding"/>
    <property type="evidence" value="ECO:0007669"/>
    <property type="project" value="InterPro"/>
</dbReference>
<sequence>MIRDYLGSDTRAYIPDSIRLAVYSRDGWKCLRCGSAKNLSLDHVHPWSDGGADSIKNFQTLCRSCNSWKGAREIDFRKKVL</sequence>
<dbReference type="SMART" id="SM00507">
    <property type="entry name" value="HNHc"/>
    <property type="match status" value="1"/>
</dbReference>
<proteinExistence type="predicted"/>
<dbReference type="STRING" id="1437610.BREU_1409"/>
<dbReference type="InterPro" id="IPR052892">
    <property type="entry name" value="NA-targeting_endonuclease"/>
</dbReference>
<name>A0A087CSI6_9BIFI</name>
<organism evidence="2 3">
    <name type="scientific">Bifidobacterium reuteri DSM 23975</name>
    <dbReference type="NCBI Taxonomy" id="1437610"/>
    <lineage>
        <taxon>Bacteria</taxon>
        <taxon>Bacillati</taxon>
        <taxon>Actinomycetota</taxon>
        <taxon>Actinomycetes</taxon>
        <taxon>Bifidobacteriales</taxon>
        <taxon>Bifidobacteriaceae</taxon>
        <taxon>Bifidobacterium</taxon>
    </lineage>
</organism>
<dbReference type="PANTHER" id="PTHR33877:SF2">
    <property type="entry name" value="OS07G0170200 PROTEIN"/>
    <property type="match status" value="1"/>
</dbReference>
<keyword evidence="2" id="KW-0255">Endonuclease</keyword>
<keyword evidence="2" id="KW-0540">Nuclease</keyword>
<dbReference type="PANTHER" id="PTHR33877">
    <property type="entry name" value="SLL1193 PROTEIN"/>
    <property type="match status" value="1"/>
</dbReference>
<dbReference type="Proteomes" id="UP000028984">
    <property type="component" value="Unassembled WGS sequence"/>
</dbReference>
<dbReference type="eggNOG" id="COG1403">
    <property type="taxonomic scope" value="Bacteria"/>
</dbReference>
<accession>A0A087CSI6</accession>
<keyword evidence="2" id="KW-0378">Hydrolase</keyword>
<feature type="domain" description="HNH nuclease" evidence="1">
    <location>
        <begin position="17"/>
        <end position="67"/>
    </location>
</feature>
<evidence type="ECO:0000313" key="2">
    <source>
        <dbReference type="EMBL" id="KFI86236.1"/>
    </source>
</evidence>
<comment type="caution">
    <text evidence="2">The sequence shown here is derived from an EMBL/GenBank/DDBJ whole genome shotgun (WGS) entry which is preliminary data.</text>
</comment>
<dbReference type="AlphaFoldDB" id="A0A087CSI6"/>
<dbReference type="InterPro" id="IPR003615">
    <property type="entry name" value="HNH_nuc"/>
</dbReference>
<dbReference type="SUPFAM" id="SSF54060">
    <property type="entry name" value="His-Me finger endonucleases"/>
    <property type="match status" value="1"/>
</dbReference>
<dbReference type="InterPro" id="IPR002711">
    <property type="entry name" value="HNH"/>
</dbReference>
<gene>
    <name evidence="2" type="ORF">BREU_1409</name>
</gene>
<dbReference type="Pfam" id="PF01844">
    <property type="entry name" value="HNH"/>
    <property type="match status" value="1"/>
</dbReference>
<dbReference type="GO" id="GO:0003676">
    <property type="term" value="F:nucleic acid binding"/>
    <property type="evidence" value="ECO:0007669"/>
    <property type="project" value="InterPro"/>
</dbReference>
<evidence type="ECO:0000313" key="3">
    <source>
        <dbReference type="Proteomes" id="UP000028984"/>
    </source>
</evidence>
<dbReference type="GO" id="GO:0004519">
    <property type="term" value="F:endonuclease activity"/>
    <property type="evidence" value="ECO:0007669"/>
    <property type="project" value="UniProtKB-KW"/>
</dbReference>
<dbReference type="Gene3D" id="1.10.30.50">
    <property type="match status" value="1"/>
</dbReference>
<dbReference type="CDD" id="cd00085">
    <property type="entry name" value="HNHc"/>
    <property type="match status" value="1"/>
</dbReference>
<protein>
    <submittedName>
        <fullName evidence="2">HNH endonuclease domain-containing protein</fullName>
    </submittedName>
</protein>
<keyword evidence="3" id="KW-1185">Reference proteome</keyword>
<evidence type="ECO:0000259" key="1">
    <source>
        <dbReference type="SMART" id="SM00507"/>
    </source>
</evidence>
<dbReference type="EMBL" id="JGZK01000005">
    <property type="protein sequence ID" value="KFI86236.1"/>
    <property type="molecule type" value="Genomic_DNA"/>
</dbReference>
<reference evidence="2 3" key="1">
    <citation type="submission" date="2014-03" db="EMBL/GenBank/DDBJ databases">
        <title>Genomics of Bifidobacteria.</title>
        <authorList>
            <person name="Ventura M."/>
            <person name="Milani C."/>
            <person name="Lugli G.A."/>
        </authorList>
    </citation>
    <scope>NUCLEOTIDE SEQUENCE [LARGE SCALE GENOMIC DNA]</scope>
    <source>
        <strain evidence="2 3">DSM 23975</strain>
    </source>
</reference>